<evidence type="ECO:0000259" key="1">
    <source>
        <dbReference type="Pfam" id="PF13472"/>
    </source>
</evidence>
<sequence length="265" mass="30232">MSNETFLISIKQNNDLSTPAVWELRESIEKHPLSQRKYIELAALPGNSRKYSVNNVKTIKGPLFDKQVLFLGSSVTLGYGALGESFVDYLWKRDGIQAVKDAENGTTLCGNTDPNSSDYDPDSYINRFYANFLAANRPDAFVLQLSTNDATKDKPLGQIVENENFDTKTITGALEFIIANAQKKWHCPLLLYTNPPFDNPLYQKMVDRALTLQKKYHFELLDLYHDPAFQKQDALYKADPIHPTRAGYQLKWLPKFEERLTKMLA</sequence>
<organism evidence="2 3">
    <name type="scientific">Lactobacillus amylolyticus DSM 11664</name>
    <dbReference type="NCBI Taxonomy" id="585524"/>
    <lineage>
        <taxon>Bacteria</taxon>
        <taxon>Bacillati</taxon>
        <taxon>Bacillota</taxon>
        <taxon>Bacilli</taxon>
        <taxon>Lactobacillales</taxon>
        <taxon>Lactobacillaceae</taxon>
        <taxon>Lactobacillus</taxon>
    </lineage>
</organism>
<dbReference type="Gene3D" id="3.40.50.1110">
    <property type="entry name" value="SGNH hydrolase"/>
    <property type="match status" value="1"/>
</dbReference>
<protein>
    <recommendedName>
        <fullName evidence="1">SGNH hydrolase-type esterase domain-containing protein</fullName>
    </recommendedName>
</protein>
<reference evidence="2 3" key="1">
    <citation type="submission" date="2010-04" db="EMBL/GenBank/DDBJ databases">
        <authorList>
            <person name="Muzny D."/>
            <person name="Qin X."/>
            <person name="Deng J."/>
            <person name="Jiang H."/>
            <person name="Liu Y."/>
            <person name="Qu J."/>
            <person name="Song X.-Z."/>
            <person name="Zhang L."/>
            <person name="Thornton R."/>
            <person name="Coyle M."/>
            <person name="Francisco L."/>
            <person name="Jackson L."/>
            <person name="Javaid M."/>
            <person name="Korchina V."/>
            <person name="Kovar C."/>
            <person name="Mata R."/>
            <person name="Mathew T."/>
            <person name="Ngo R."/>
            <person name="Nguyen L."/>
            <person name="Nguyen N."/>
            <person name="Okwuonu G."/>
            <person name="Ongeri F."/>
            <person name="Pham C."/>
            <person name="Simmons D."/>
            <person name="Wilczek-Boney K."/>
            <person name="Hale W."/>
            <person name="Jakkamsetti A."/>
            <person name="Pham P."/>
            <person name="Ruth R."/>
            <person name="San Lucas F."/>
            <person name="Warren J."/>
            <person name="Zhang J."/>
            <person name="Zhao Z."/>
            <person name="Zhou C."/>
            <person name="Zhu D."/>
            <person name="Lee S."/>
            <person name="Bess C."/>
            <person name="Blankenburg K."/>
            <person name="Forbes L."/>
            <person name="Fu Q."/>
            <person name="Gubbala S."/>
            <person name="Hirani K."/>
            <person name="Jayaseelan J.C."/>
            <person name="Lara F."/>
            <person name="Munidasa M."/>
            <person name="Palculict T."/>
            <person name="Patil S."/>
            <person name="Pu L.-L."/>
            <person name="Saada N."/>
            <person name="Tang L."/>
            <person name="Weissenberger G."/>
            <person name="Zhu Y."/>
            <person name="Hemphill L."/>
            <person name="Shang Y."/>
            <person name="Youmans B."/>
            <person name="Ayvaz T."/>
            <person name="Ross M."/>
            <person name="Santibanez J."/>
            <person name="Aqrawi P."/>
            <person name="Gross S."/>
            <person name="Joshi V."/>
            <person name="Fowler G."/>
            <person name="Nazareth L."/>
            <person name="Reid J."/>
            <person name="Worley K."/>
            <person name="Petrosino J."/>
            <person name="Highlander S."/>
            <person name="Gibbs R."/>
        </authorList>
    </citation>
    <scope>NUCLEOTIDE SEQUENCE [LARGE SCALE GENOMIC DNA]</scope>
    <source>
        <strain evidence="2 3">DSM 11664</strain>
    </source>
</reference>
<dbReference type="Proteomes" id="UP000004069">
    <property type="component" value="Unassembled WGS sequence"/>
</dbReference>
<dbReference type="CDD" id="cd00229">
    <property type="entry name" value="SGNH_hydrolase"/>
    <property type="match status" value="1"/>
</dbReference>
<dbReference type="Pfam" id="PF13472">
    <property type="entry name" value="Lipase_GDSL_2"/>
    <property type="match status" value="1"/>
</dbReference>
<evidence type="ECO:0000313" key="2">
    <source>
        <dbReference type="EMBL" id="EFG55871.1"/>
    </source>
</evidence>
<accession>D4YS56</accession>
<evidence type="ECO:0000313" key="3">
    <source>
        <dbReference type="Proteomes" id="UP000004069"/>
    </source>
</evidence>
<comment type="caution">
    <text evidence="2">The sequence shown here is derived from an EMBL/GenBank/DDBJ whole genome shotgun (WGS) entry which is preliminary data.</text>
</comment>
<gene>
    <name evidence="2" type="ORF">HMPREF0493_0334</name>
</gene>
<dbReference type="InterPro" id="IPR036514">
    <property type="entry name" value="SGNH_hydro_sf"/>
</dbReference>
<dbReference type="PATRIC" id="fig|585524.9.peg.930"/>
<name>D4YS56_9LACO</name>
<dbReference type="STRING" id="83683.B1745_02830"/>
<dbReference type="SUPFAM" id="SSF52266">
    <property type="entry name" value="SGNH hydrolase"/>
    <property type="match status" value="1"/>
</dbReference>
<dbReference type="OrthoDB" id="2394030at2"/>
<proteinExistence type="predicted"/>
<dbReference type="RefSeq" id="WP_006351488.1">
    <property type="nucleotide sequence ID" value="NZ_ADNY01000013.1"/>
</dbReference>
<dbReference type="eggNOG" id="COG2755">
    <property type="taxonomic scope" value="Bacteria"/>
</dbReference>
<feature type="domain" description="SGNH hydrolase-type esterase" evidence="1">
    <location>
        <begin position="70"/>
        <end position="250"/>
    </location>
</feature>
<dbReference type="InterPro" id="IPR013830">
    <property type="entry name" value="SGNH_hydro"/>
</dbReference>
<dbReference type="AlphaFoldDB" id="D4YS56"/>
<keyword evidence="3" id="KW-1185">Reference proteome</keyword>
<dbReference type="EMBL" id="ADNY01000013">
    <property type="protein sequence ID" value="EFG55871.1"/>
    <property type="molecule type" value="Genomic_DNA"/>
</dbReference>